<sequence>MAALRLTPRLFLGVGTLRGPGTPRARPLAGRLYAAHAAAAAAPQTAPEKHRLKPESAPQEELGKKHLPTETKSFAVGIFKGQIITDQVFPYPSVLNEEQTQTLRELVGPVARFFEEVNNPSLNDELAQVQEKTMNGLKEMGAFGLQIPTALGGLGLTNTQYARMVEIVGMHDLGVGITLGAHQSIGFKGILLYGSQEQKKKYLPKLASGETIAAFCLTENTSGSDAASIRSRAELSSCGTYYTLNGSKLWISNGGIADIFTVFAKTPQKDETGKTKDKITAFVVERSFGGVTSGPPEKKMGIKGSNTAEVHFDNVRVPVENVLGAPGAGFKVAMNILNNGRFGMAAAMAGTMRALIQKAVDFAANRTQFGEKIHTFGVIQEKLARMALLHYVTESMAYMISANMDRGASDFQIEAAISKVFGSEAAWTVSDECIQTMGGMGFMKESGVEQVMRDLRIFRIFEGTNEILRLFIALYGFQNAGNQLRGLQQAVKNPFGNAGLLVSEAGKRVRRRAGLGTGLSLKGVVHPSLESSSEQAVQAIDLFAGVIENQLLKHGKKVVEEQFMLKQIADSAIDVYAMVVVLSRASRALEQGQATAQHEKVLCETWCMEAHQRITQNLTSLSSSSTQQIFKNFRVISKVMVEKGGVVSPYTLGF</sequence>
<dbReference type="CDD" id="cd01161">
    <property type="entry name" value="VLCAD"/>
    <property type="match status" value="1"/>
</dbReference>
<evidence type="ECO:0000256" key="29">
    <source>
        <dbReference type="SAM" id="MobiDB-lite"/>
    </source>
</evidence>
<comment type="catalytic activity">
    <reaction evidence="24">
        <text>tetradecanoyl-CoA + oxidized [electron-transfer flavoprotein] + H(+) = (2E)-tetradecenoyl-CoA + reduced [electron-transfer flavoprotein]</text>
        <dbReference type="Rhea" id="RHEA:47316"/>
        <dbReference type="Rhea" id="RHEA-COMP:10685"/>
        <dbReference type="Rhea" id="RHEA-COMP:10686"/>
        <dbReference type="ChEBI" id="CHEBI:15378"/>
        <dbReference type="ChEBI" id="CHEBI:57385"/>
        <dbReference type="ChEBI" id="CHEBI:57692"/>
        <dbReference type="ChEBI" id="CHEBI:58307"/>
        <dbReference type="ChEBI" id="CHEBI:61405"/>
    </reaction>
    <physiologicalReaction direction="left-to-right" evidence="24">
        <dbReference type="Rhea" id="RHEA:47317"/>
    </physiologicalReaction>
</comment>
<accession>T1DHI5</accession>
<dbReference type="GO" id="GO:0006635">
    <property type="term" value="P:fatty acid beta-oxidation"/>
    <property type="evidence" value="ECO:0007669"/>
    <property type="project" value="UniProtKB-ARBA"/>
</dbReference>
<keyword evidence="6 28" id="KW-0285">Flavoprotein</keyword>
<evidence type="ECO:0000256" key="10">
    <source>
        <dbReference type="ARBA" id="ARBA00022832"/>
    </source>
</evidence>
<evidence type="ECO:0000256" key="26">
    <source>
        <dbReference type="ARBA" id="ARBA00049140"/>
    </source>
</evidence>
<evidence type="ECO:0000256" key="27">
    <source>
        <dbReference type="ARBA" id="ARBA00049224"/>
    </source>
</evidence>
<dbReference type="Pfam" id="PF21343">
    <property type="entry name" value="ACAD9-ACADV_C"/>
    <property type="match status" value="1"/>
</dbReference>
<dbReference type="PROSITE" id="PS00072">
    <property type="entry name" value="ACYL_COA_DH_1"/>
    <property type="match status" value="1"/>
</dbReference>
<name>T1DHI5_CROHD</name>
<comment type="cofactor">
    <cofactor evidence="1 28">
        <name>FAD</name>
        <dbReference type="ChEBI" id="CHEBI:57692"/>
    </cofactor>
</comment>
<evidence type="ECO:0000256" key="21">
    <source>
        <dbReference type="ARBA" id="ARBA00047893"/>
    </source>
</evidence>
<feature type="domain" description="Acyl-CoA dehydrogenase/oxidase N-terminal" evidence="32">
    <location>
        <begin position="101"/>
        <end position="210"/>
    </location>
</feature>
<keyword evidence="5" id="KW-0597">Phosphoprotein</keyword>
<evidence type="ECO:0000256" key="25">
    <source>
        <dbReference type="ARBA" id="ARBA00049050"/>
    </source>
</evidence>
<evidence type="ECO:0000259" key="32">
    <source>
        <dbReference type="Pfam" id="PF02771"/>
    </source>
</evidence>
<proteinExistence type="evidence at transcript level"/>
<evidence type="ECO:0000256" key="15">
    <source>
        <dbReference type="ARBA" id="ARBA00023128"/>
    </source>
</evidence>
<evidence type="ECO:0000313" key="34">
    <source>
        <dbReference type="EMBL" id="JAA95020.1"/>
    </source>
</evidence>
<dbReference type="InterPro" id="IPR013786">
    <property type="entry name" value="AcylCoA_DH/ox_N"/>
</dbReference>
<evidence type="ECO:0000256" key="16">
    <source>
        <dbReference type="ARBA" id="ARBA00023136"/>
    </source>
</evidence>
<dbReference type="InterPro" id="IPR006091">
    <property type="entry name" value="Acyl-CoA_Oxase/DH_mid-dom"/>
</dbReference>
<keyword evidence="15" id="KW-0496">Mitochondrion</keyword>
<dbReference type="InterPro" id="IPR046373">
    <property type="entry name" value="Acyl-CoA_Oxase/DH_mid-dom_sf"/>
</dbReference>
<evidence type="ECO:0000256" key="8">
    <source>
        <dbReference type="ARBA" id="ARBA00022799"/>
    </source>
</evidence>
<dbReference type="InterPro" id="IPR006089">
    <property type="entry name" value="Acyl-CoA_DH_CS"/>
</dbReference>
<dbReference type="InterPro" id="IPR049448">
    <property type="entry name" value="ACAD9/ACADV-like_C"/>
</dbReference>
<organism evidence="34">
    <name type="scientific">Crotalus horridus</name>
    <name type="common">Timber rattlesnake</name>
    <dbReference type="NCBI Taxonomy" id="35024"/>
    <lineage>
        <taxon>Eukaryota</taxon>
        <taxon>Metazoa</taxon>
        <taxon>Chordata</taxon>
        <taxon>Craniata</taxon>
        <taxon>Vertebrata</taxon>
        <taxon>Euteleostomi</taxon>
        <taxon>Lepidosauria</taxon>
        <taxon>Squamata</taxon>
        <taxon>Bifurcata</taxon>
        <taxon>Unidentata</taxon>
        <taxon>Episquamata</taxon>
        <taxon>Toxicofera</taxon>
        <taxon>Serpentes</taxon>
        <taxon>Colubroidea</taxon>
        <taxon>Viperidae</taxon>
        <taxon>Crotalinae</taxon>
        <taxon>Crotalus</taxon>
    </lineage>
</organism>
<comment type="subunit">
    <text evidence="20">Homodimer. Homodimerizes after import into the mitochondrion.</text>
</comment>
<keyword evidence="14" id="KW-0443">Lipid metabolism</keyword>
<evidence type="ECO:0000256" key="18">
    <source>
        <dbReference type="ARBA" id="ARBA00040902"/>
    </source>
</evidence>
<evidence type="ECO:0000256" key="9">
    <source>
        <dbReference type="ARBA" id="ARBA00022827"/>
    </source>
</evidence>
<keyword evidence="16" id="KW-0472">Membrane</keyword>
<dbReference type="PANTHER" id="PTHR43884">
    <property type="entry name" value="ACYL-COA DEHYDROGENASE"/>
    <property type="match status" value="1"/>
</dbReference>
<comment type="catalytic activity">
    <reaction evidence="27">
        <text>octadecanoyl-CoA + oxidized [electron-transfer flavoprotein] + H(+) = (2E)-octadecenoyl-CoA + reduced [electron-transfer flavoprotein]</text>
        <dbReference type="Rhea" id="RHEA:47240"/>
        <dbReference type="Rhea" id="RHEA-COMP:10685"/>
        <dbReference type="Rhea" id="RHEA-COMP:10686"/>
        <dbReference type="ChEBI" id="CHEBI:15378"/>
        <dbReference type="ChEBI" id="CHEBI:57394"/>
        <dbReference type="ChEBI" id="CHEBI:57692"/>
        <dbReference type="ChEBI" id="CHEBI:58307"/>
        <dbReference type="ChEBI" id="CHEBI:71412"/>
    </reaction>
    <physiologicalReaction direction="left-to-right" evidence="27">
        <dbReference type="Rhea" id="RHEA:47241"/>
    </physiologicalReaction>
</comment>
<dbReference type="FunFam" id="2.40.110.10:FF:000006">
    <property type="entry name" value="very long-chain specific acyl-CoA dehydrogenase, mitochondrial"/>
    <property type="match status" value="1"/>
</dbReference>
<dbReference type="GO" id="GO:0050660">
    <property type="term" value="F:flavin adenine dinucleotide binding"/>
    <property type="evidence" value="ECO:0007669"/>
    <property type="project" value="InterPro"/>
</dbReference>
<dbReference type="InterPro" id="IPR036250">
    <property type="entry name" value="AcylCo_DH-like_C"/>
</dbReference>
<dbReference type="SUPFAM" id="SSF56645">
    <property type="entry name" value="Acyl-CoA dehydrogenase NM domain-like"/>
    <property type="match status" value="1"/>
</dbReference>
<feature type="region of interest" description="Disordered" evidence="29">
    <location>
        <begin position="39"/>
        <end position="67"/>
    </location>
</feature>
<comment type="catalytic activity">
    <reaction evidence="23">
        <text>tetracosanoyl-CoA + oxidized [electron-transfer flavoprotein] + H(+) = (2E)-tetracosenoyl-CoA + reduced [electron-transfer flavoprotein]</text>
        <dbReference type="Rhea" id="RHEA:47232"/>
        <dbReference type="Rhea" id="RHEA-COMP:10685"/>
        <dbReference type="Rhea" id="RHEA-COMP:10686"/>
        <dbReference type="ChEBI" id="CHEBI:15378"/>
        <dbReference type="ChEBI" id="CHEBI:57692"/>
        <dbReference type="ChEBI" id="CHEBI:58307"/>
        <dbReference type="ChEBI" id="CHEBI:65052"/>
        <dbReference type="ChEBI" id="CHEBI:74693"/>
    </reaction>
    <physiologicalReaction direction="left-to-right" evidence="23">
        <dbReference type="Rhea" id="RHEA:47233"/>
    </physiologicalReaction>
</comment>
<evidence type="ECO:0000256" key="17">
    <source>
        <dbReference type="ARBA" id="ARBA00039034"/>
    </source>
</evidence>
<evidence type="ECO:0000256" key="5">
    <source>
        <dbReference type="ARBA" id="ARBA00022553"/>
    </source>
</evidence>
<evidence type="ECO:0000256" key="14">
    <source>
        <dbReference type="ARBA" id="ARBA00023098"/>
    </source>
</evidence>
<keyword evidence="8" id="KW-0702">S-nitrosylation</keyword>
<keyword evidence="9 28" id="KW-0274">FAD</keyword>
<dbReference type="Pfam" id="PF00441">
    <property type="entry name" value="Acyl-CoA_dh_1"/>
    <property type="match status" value="1"/>
</dbReference>
<evidence type="ECO:0000259" key="33">
    <source>
        <dbReference type="Pfam" id="PF21343"/>
    </source>
</evidence>
<feature type="domain" description="Acyl-CoA dehydrogenase/oxidase C-terminal" evidence="30">
    <location>
        <begin position="327"/>
        <end position="473"/>
    </location>
</feature>
<comment type="catalytic activity">
    <reaction evidence="26">
        <text>eicosanoyl-CoA + oxidized [electron-transfer flavoprotein] + H(+) = (2E)-eicosenoyl-CoA + reduced [electron-transfer flavoprotein]</text>
        <dbReference type="Rhea" id="RHEA:47236"/>
        <dbReference type="Rhea" id="RHEA-COMP:10685"/>
        <dbReference type="Rhea" id="RHEA-COMP:10686"/>
        <dbReference type="ChEBI" id="CHEBI:15378"/>
        <dbReference type="ChEBI" id="CHEBI:57380"/>
        <dbReference type="ChEBI" id="CHEBI:57692"/>
        <dbReference type="ChEBI" id="CHEBI:58307"/>
        <dbReference type="ChEBI" id="CHEBI:74691"/>
    </reaction>
    <physiologicalReaction direction="left-to-right" evidence="26">
        <dbReference type="Rhea" id="RHEA:47237"/>
    </physiologicalReaction>
</comment>
<evidence type="ECO:0000256" key="19">
    <source>
        <dbReference type="ARBA" id="ARBA00045422"/>
    </source>
</evidence>
<keyword evidence="11" id="KW-0809">Transit peptide</keyword>
<dbReference type="AlphaFoldDB" id="T1DHI5"/>
<evidence type="ECO:0000259" key="31">
    <source>
        <dbReference type="Pfam" id="PF02770"/>
    </source>
</evidence>
<dbReference type="InterPro" id="IPR009075">
    <property type="entry name" value="AcylCo_DH/oxidase_C"/>
</dbReference>
<evidence type="ECO:0000256" key="20">
    <source>
        <dbReference type="ARBA" id="ARBA00046812"/>
    </source>
</evidence>
<evidence type="ECO:0000256" key="28">
    <source>
        <dbReference type="RuleBase" id="RU362125"/>
    </source>
</evidence>
<evidence type="ECO:0000256" key="2">
    <source>
        <dbReference type="ARBA" id="ARBA00004637"/>
    </source>
</evidence>
<keyword evidence="12" id="KW-0007">Acetylation</keyword>
<evidence type="ECO:0000256" key="22">
    <source>
        <dbReference type="ARBA" id="ARBA00047916"/>
    </source>
</evidence>
<dbReference type="Gene3D" id="2.40.110.10">
    <property type="entry name" value="Butyryl-CoA Dehydrogenase, subunit A, domain 2"/>
    <property type="match status" value="1"/>
</dbReference>
<dbReference type="EMBL" id="GAAZ01002923">
    <property type="protein sequence ID" value="JAA95020.1"/>
    <property type="molecule type" value="mRNA"/>
</dbReference>
<evidence type="ECO:0000256" key="12">
    <source>
        <dbReference type="ARBA" id="ARBA00022990"/>
    </source>
</evidence>
<feature type="domain" description="Acyl-CoA oxidase/dehydrogenase middle" evidence="31">
    <location>
        <begin position="214"/>
        <end position="315"/>
    </location>
</feature>
<dbReference type="FunFam" id="1.20.140.10:FF:000008">
    <property type="entry name" value="acyl-CoA dehydrogenase family member 9, mitochondrial"/>
    <property type="match status" value="1"/>
</dbReference>
<dbReference type="EC" id="1.3.8.9" evidence="17"/>
<dbReference type="Gene3D" id="1.20.140.10">
    <property type="entry name" value="Butyryl-CoA Dehydrogenase, subunit A, domain 3"/>
    <property type="match status" value="2"/>
</dbReference>
<evidence type="ECO:0000256" key="6">
    <source>
        <dbReference type="ARBA" id="ARBA00022630"/>
    </source>
</evidence>
<comment type="subcellular location">
    <subcellularLocation>
        <location evidence="2">Mitochondrion inner membrane</location>
        <topology evidence="2">Peripheral membrane protein</topology>
    </subcellularLocation>
</comment>
<evidence type="ECO:0000256" key="7">
    <source>
        <dbReference type="ARBA" id="ARBA00022792"/>
    </source>
</evidence>
<evidence type="ECO:0000259" key="30">
    <source>
        <dbReference type="Pfam" id="PF00441"/>
    </source>
</evidence>
<comment type="pathway">
    <text evidence="3">Lipid metabolism; mitochondrial fatty acid beta-oxidation.</text>
</comment>
<protein>
    <recommendedName>
        <fullName evidence="18">Very long-chain specific acyl-CoA dehydrogenase, mitochondrial</fullName>
        <ecNumber evidence="17">1.3.8.9</ecNumber>
    </recommendedName>
</protein>
<dbReference type="FunFam" id="1.20.140.10:FF:000017">
    <property type="entry name" value="very long-chain specific acyl-CoA dehydrogenase, mitochondrial"/>
    <property type="match status" value="1"/>
</dbReference>
<dbReference type="Pfam" id="PF02770">
    <property type="entry name" value="Acyl-CoA_dh_M"/>
    <property type="match status" value="1"/>
</dbReference>
<evidence type="ECO:0000256" key="23">
    <source>
        <dbReference type="ARBA" id="ARBA00048086"/>
    </source>
</evidence>
<dbReference type="FunFam" id="1.10.540.10:FF:000001">
    <property type="entry name" value="Very long-chain-specific acyl-CoA dehydrogenase, mitochondrial"/>
    <property type="match status" value="1"/>
</dbReference>
<dbReference type="Pfam" id="PF02771">
    <property type="entry name" value="Acyl-CoA_dh_N"/>
    <property type="match status" value="1"/>
</dbReference>
<dbReference type="InterPro" id="IPR009100">
    <property type="entry name" value="AcylCoA_DH/oxidase_NM_dom_sf"/>
</dbReference>
<dbReference type="SUPFAM" id="SSF47203">
    <property type="entry name" value="Acyl-CoA dehydrogenase C-terminal domain-like"/>
    <property type="match status" value="2"/>
</dbReference>
<dbReference type="GO" id="GO:0005743">
    <property type="term" value="C:mitochondrial inner membrane"/>
    <property type="evidence" value="ECO:0007669"/>
    <property type="project" value="UniProtKB-SubCell"/>
</dbReference>
<comment type="function">
    <text evidence="19">Very long-chain specific acyl-CoA dehydrogenase is one of the acyl-CoA dehydrogenases that catalyze the first step of mitochondrial fatty acid beta-oxidation, an aerobic process breaking down fatty acids into acetyl-CoA and allowing the production of energy from fats. The first step of fatty acid beta-oxidation consists in the removal of one hydrogen from C-2 and C-3 of the straight-chain fatty acyl-CoA thioester, resulting in the formation of trans-2-enoyl-CoA. Among the different mitochondrial acyl-CoA dehydrogenases, very long-chain specific acyl-CoA dehydrogenase acts specifically on acyl-CoAs with saturated 12 to 24 carbons long primary chains.</text>
</comment>
<comment type="catalytic activity">
    <reaction evidence="21">
        <text>dodecanoyl-CoA + oxidized [electron-transfer flavoprotein] + H(+) = (2E)-dodecenoyl-CoA + reduced [electron-transfer flavoprotein]</text>
        <dbReference type="Rhea" id="RHEA:47296"/>
        <dbReference type="Rhea" id="RHEA-COMP:10685"/>
        <dbReference type="Rhea" id="RHEA-COMP:10686"/>
        <dbReference type="ChEBI" id="CHEBI:15378"/>
        <dbReference type="ChEBI" id="CHEBI:57330"/>
        <dbReference type="ChEBI" id="CHEBI:57375"/>
        <dbReference type="ChEBI" id="CHEBI:57692"/>
        <dbReference type="ChEBI" id="CHEBI:58307"/>
    </reaction>
    <physiologicalReaction direction="left-to-right" evidence="21">
        <dbReference type="Rhea" id="RHEA:47297"/>
    </physiologicalReaction>
</comment>
<evidence type="ECO:0000256" key="13">
    <source>
        <dbReference type="ARBA" id="ARBA00023002"/>
    </source>
</evidence>
<evidence type="ECO:0000256" key="1">
    <source>
        <dbReference type="ARBA" id="ARBA00001974"/>
    </source>
</evidence>
<feature type="domain" description="ACAD9/ACADV-like C-terminal" evidence="33">
    <location>
        <begin position="527"/>
        <end position="646"/>
    </location>
</feature>
<dbReference type="InterPro" id="IPR037069">
    <property type="entry name" value="AcylCoA_DH/ox_N_sf"/>
</dbReference>
<reference evidence="34" key="1">
    <citation type="journal article" date="2013" name="BMC Genomics">
        <title>The genesis of an exceptionally lethal venom in the timber rattlesnake (Crotalus horridus) revealed through comparative venom-gland transcriptomics.</title>
        <authorList>
            <person name="Rokyta D.R."/>
            <person name="Wray K.P."/>
            <person name="Margres M.J."/>
        </authorList>
    </citation>
    <scope>NUCLEOTIDE SEQUENCE</scope>
    <source>
        <tissue evidence="34">Venom gland</tissue>
    </source>
</reference>
<dbReference type="GO" id="GO:0017099">
    <property type="term" value="F:very-long-chain fatty acyl-CoA dehydrogenase activity"/>
    <property type="evidence" value="ECO:0007669"/>
    <property type="project" value="UniProtKB-EC"/>
</dbReference>
<evidence type="ECO:0000256" key="3">
    <source>
        <dbReference type="ARBA" id="ARBA00005198"/>
    </source>
</evidence>
<keyword evidence="13 28" id="KW-0560">Oxidoreductase</keyword>
<comment type="catalytic activity">
    <reaction evidence="22">
        <text>oxidized [electron-transfer flavoprotein] + hexadecanoyl-CoA + H(+) = (2E)-hexadecenoyl-CoA + reduced [electron-transfer flavoprotein]</text>
        <dbReference type="Rhea" id="RHEA:43448"/>
        <dbReference type="Rhea" id="RHEA-COMP:10685"/>
        <dbReference type="Rhea" id="RHEA-COMP:10686"/>
        <dbReference type="ChEBI" id="CHEBI:15378"/>
        <dbReference type="ChEBI" id="CHEBI:57379"/>
        <dbReference type="ChEBI" id="CHEBI:57692"/>
        <dbReference type="ChEBI" id="CHEBI:58307"/>
        <dbReference type="ChEBI" id="CHEBI:61526"/>
    </reaction>
    <physiologicalReaction direction="left-to-right" evidence="22">
        <dbReference type="Rhea" id="RHEA:43449"/>
    </physiologicalReaction>
</comment>
<comment type="similarity">
    <text evidence="4 28">Belongs to the acyl-CoA dehydrogenase family.</text>
</comment>
<evidence type="ECO:0000256" key="24">
    <source>
        <dbReference type="ARBA" id="ARBA00049038"/>
    </source>
</evidence>
<dbReference type="PANTHER" id="PTHR43884:SF11">
    <property type="entry name" value="VERY LONG-CHAIN SPECIFIC ACYL-COA DEHYDROGENASE, MITOCHONDRIAL"/>
    <property type="match status" value="1"/>
</dbReference>
<comment type="catalytic activity">
    <reaction evidence="25">
        <text>a very-long-chain 2,3-saturated fatty acyl-CoA + oxidized [electron-transfer flavoprotein] + H(+) = a very-long-chain (2E)-enoyl-CoA + reduced [electron-transfer flavoprotein]</text>
        <dbReference type="Rhea" id="RHEA:19181"/>
        <dbReference type="Rhea" id="RHEA-COMP:10685"/>
        <dbReference type="Rhea" id="RHEA-COMP:10686"/>
        <dbReference type="ChEBI" id="CHEBI:15378"/>
        <dbReference type="ChEBI" id="CHEBI:57692"/>
        <dbReference type="ChEBI" id="CHEBI:58307"/>
        <dbReference type="ChEBI" id="CHEBI:83724"/>
        <dbReference type="ChEBI" id="CHEBI:83728"/>
        <dbReference type="EC" id="1.3.8.9"/>
    </reaction>
    <physiologicalReaction direction="left-to-right" evidence="25">
        <dbReference type="Rhea" id="RHEA:19182"/>
    </physiologicalReaction>
</comment>
<keyword evidence="10" id="KW-0276">Fatty acid metabolism</keyword>
<evidence type="ECO:0000256" key="11">
    <source>
        <dbReference type="ARBA" id="ARBA00022946"/>
    </source>
</evidence>
<evidence type="ECO:0000256" key="4">
    <source>
        <dbReference type="ARBA" id="ARBA00009347"/>
    </source>
</evidence>
<dbReference type="Gene3D" id="1.10.540.10">
    <property type="entry name" value="Acyl-CoA dehydrogenase/oxidase, N-terminal domain"/>
    <property type="match status" value="1"/>
</dbReference>
<keyword evidence="7" id="KW-0999">Mitochondrion inner membrane</keyword>
<dbReference type="GO" id="GO:0000062">
    <property type="term" value="F:fatty-acyl-CoA binding"/>
    <property type="evidence" value="ECO:0007669"/>
    <property type="project" value="TreeGrafter"/>
</dbReference>